<evidence type="ECO:0000313" key="8">
    <source>
        <dbReference type="EMBL" id="QIK41833.1"/>
    </source>
</evidence>
<feature type="transmembrane region" description="Helical" evidence="7">
    <location>
        <begin position="391"/>
        <end position="415"/>
    </location>
</feature>
<evidence type="ECO:0000256" key="7">
    <source>
        <dbReference type="SAM" id="Phobius"/>
    </source>
</evidence>
<dbReference type="InterPro" id="IPR048279">
    <property type="entry name" value="MdtK-like"/>
</dbReference>
<evidence type="ECO:0000256" key="5">
    <source>
        <dbReference type="ARBA" id="ARBA00022989"/>
    </source>
</evidence>
<name>A0A6G7VP24_9RHOB</name>
<dbReference type="InterPro" id="IPR002528">
    <property type="entry name" value="MATE_fam"/>
</dbReference>
<feature type="transmembrane region" description="Helical" evidence="7">
    <location>
        <begin position="98"/>
        <end position="124"/>
    </location>
</feature>
<dbReference type="NCBIfam" id="TIGR00797">
    <property type="entry name" value="matE"/>
    <property type="match status" value="1"/>
</dbReference>
<sequence length="461" mass="48837">MSGRERDLTEGSILGHLRAVAVPAALSLMFITFYNVIDTYYAGMISTQAQAGLGLGSQMFFLIVATGIGFRVAISAFVGNAIGAGDGNGAARAAGQGIGAAVVATIVAMLAGYWGLPALIIAIAGDQGYAQDAATYSRLMLLSAPGFIITNALTGTLTAQGDTVTQERAQFAATLANLGLNPLFIWGIPGLWDGFGLNGIALATVCSQTGVMVFIGWRAFESRILSDLDWRDLIPRAAQQVVLIKQIVPVCSTIYVTVLGGIICQFFLRDYGQDAVAAYGVGFRLQQLLLLPIIGLTTALLPLTAQNMGAQQPERVRRTVRIIAVTSLGFMAVGAIVIWTAGRPLVTLFNDDTAVVDHAVTYLRILSGALPFFVVIFVAQNFLQGLKKPQFPLIVGLWRMGLGLFVFCVLFTQVYDFGVTGIWWALLAGAATGAVLAAMLAIWVARREGVTPAPRTTAPAQ</sequence>
<feature type="transmembrane region" description="Helical" evidence="7">
    <location>
        <begin position="136"/>
        <end position="159"/>
    </location>
</feature>
<keyword evidence="5 7" id="KW-1133">Transmembrane helix</keyword>
<feature type="transmembrane region" description="Helical" evidence="7">
    <location>
        <begin position="361"/>
        <end position="379"/>
    </location>
</feature>
<keyword evidence="3" id="KW-1003">Cell membrane</keyword>
<dbReference type="KEGG" id="mon:G8E03_14360"/>
<dbReference type="Pfam" id="PF01554">
    <property type="entry name" value="MatE"/>
    <property type="match status" value="2"/>
</dbReference>
<evidence type="ECO:0000256" key="2">
    <source>
        <dbReference type="ARBA" id="ARBA00022448"/>
    </source>
</evidence>
<dbReference type="PANTHER" id="PTHR43549">
    <property type="entry name" value="MULTIDRUG RESISTANCE PROTEIN YPNP-RELATED"/>
    <property type="match status" value="1"/>
</dbReference>
<feature type="transmembrane region" description="Helical" evidence="7">
    <location>
        <begin position="20"/>
        <end position="37"/>
    </location>
</feature>
<dbReference type="RefSeq" id="WP_166193377.1">
    <property type="nucleotide sequence ID" value="NZ_CP049811.1"/>
</dbReference>
<comment type="subcellular location">
    <subcellularLocation>
        <location evidence="1">Cell inner membrane</location>
        <topology evidence="1">Multi-pass membrane protein</topology>
    </subcellularLocation>
</comment>
<dbReference type="GO" id="GO:0015297">
    <property type="term" value="F:antiporter activity"/>
    <property type="evidence" value="ECO:0007669"/>
    <property type="project" value="InterPro"/>
</dbReference>
<evidence type="ECO:0000256" key="4">
    <source>
        <dbReference type="ARBA" id="ARBA00022692"/>
    </source>
</evidence>
<keyword evidence="6 7" id="KW-0472">Membrane</keyword>
<accession>A0A6G7VP24</accession>
<keyword evidence="4 7" id="KW-0812">Transmembrane</keyword>
<feature type="transmembrane region" description="Helical" evidence="7">
    <location>
        <begin position="288"/>
        <end position="310"/>
    </location>
</feature>
<feature type="transmembrane region" description="Helical" evidence="7">
    <location>
        <begin position="200"/>
        <end position="220"/>
    </location>
</feature>
<feature type="transmembrane region" description="Helical" evidence="7">
    <location>
        <begin position="421"/>
        <end position="445"/>
    </location>
</feature>
<feature type="transmembrane region" description="Helical" evidence="7">
    <location>
        <begin position="171"/>
        <end position="188"/>
    </location>
</feature>
<protein>
    <submittedName>
        <fullName evidence="8">MATE family efflux transporter</fullName>
    </submittedName>
</protein>
<reference evidence="8 9" key="1">
    <citation type="submission" date="2020-03" db="EMBL/GenBank/DDBJ databases">
        <title>Complete genome sequence of Monaibacterium sp. ALG8 with diverse plasmids.</title>
        <authorList>
            <person name="Sun C."/>
        </authorList>
    </citation>
    <scope>NUCLEOTIDE SEQUENCE [LARGE SCALE GENOMIC DNA]</scope>
    <source>
        <strain evidence="8 9">ALG8</strain>
    </source>
</reference>
<organism evidence="8 9">
    <name type="scientific">Pontivivens nitratireducens</name>
    <dbReference type="NCBI Taxonomy" id="2758038"/>
    <lineage>
        <taxon>Bacteria</taxon>
        <taxon>Pseudomonadati</taxon>
        <taxon>Pseudomonadota</taxon>
        <taxon>Alphaproteobacteria</taxon>
        <taxon>Rhodobacterales</taxon>
        <taxon>Paracoccaceae</taxon>
        <taxon>Pontivivens</taxon>
    </lineage>
</organism>
<dbReference type="AlphaFoldDB" id="A0A6G7VP24"/>
<dbReference type="EMBL" id="CP049811">
    <property type="protein sequence ID" value="QIK41833.1"/>
    <property type="molecule type" value="Genomic_DNA"/>
</dbReference>
<evidence type="ECO:0000256" key="1">
    <source>
        <dbReference type="ARBA" id="ARBA00004429"/>
    </source>
</evidence>
<feature type="transmembrane region" description="Helical" evidence="7">
    <location>
        <begin position="57"/>
        <end position="78"/>
    </location>
</feature>
<dbReference type="GO" id="GO:0042910">
    <property type="term" value="F:xenobiotic transmembrane transporter activity"/>
    <property type="evidence" value="ECO:0007669"/>
    <property type="project" value="InterPro"/>
</dbReference>
<feature type="transmembrane region" description="Helical" evidence="7">
    <location>
        <begin position="241"/>
        <end position="268"/>
    </location>
</feature>
<gene>
    <name evidence="8" type="ORF">G8E03_14360</name>
</gene>
<dbReference type="PIRSF" id="PIRSF006603">
    <property type="entry name" value="DinF"/>
    <property type="match status" value="1"/>
</dbReference>
<dbReference type="InterPro" id="IPR052031">
    <property type="entry name" value="Membrane_Transporter-Flippase"/>
</dbReference>
<evidence type="ECO:0000313" key="9">
    <source>
        <dbReference type="Proteomes" id="UP000500791"/>
    </source>
</evidence>
<dbReference type="PANTHER" id="PTHR43549:SF3">
    <property type="entry name" value="MULTIDRUG RESISTANCE PROTEIN YPNP-RELATED"/>
    <property type="match status" value="1"/>
</dbReference>
<feature type="transmembrane region" description="Helical" evidence="7">
    <location>
        <begin position="322"/>
        <end position="341"/>
    </location>
</feature>
<evidence type="ECO:0000256" key="6">
    <source>
        <dbReference type="ARBA" id="ARBA00023136"/>
    </source>
</evidence>
<dbReference type="GO" id="GO:0005886">
    <property type="term" value="C:plasma membrane"/>
    <property type="evidence" value="ECO:0007669"/>
    <property type="project" value="UniProtKB-SubCell"/>
</dbReference>
<keyword evidence="2" id="KW-0813">Transport</keyword>
<proteinExistence type="predicted"/>
<dbReference type="Proteomes" id="UP000500791">
    <property type="component" value="Chromosome"/>
</dbReference>
<evidence type="ECO:0000256" key="3">
    <source>
        <dbReference type="ARBA" id="ARBA00022475"/>
    </source>
</evidence>
<keyword evidence="9" id="KW-1185">Reference proteome</keyword>